<feature type="domain" description="F-box" evidence="2">
    <location>
        <begin position="38"/>
        <end position="87"/>
    </location>
</feature>
<dbReference type="AlphaFoldDB" id="A0AAE1LRI1"/>
<gene>
    <name evidence="3" type="ORF">KUF71_020915</name>
</gene>
<dbReference type="InterPro" id="IPR032675">
    <property type="entry name" value="LRR_dom_sf"/>
</dbReference>
<evidence type="ECO:0000313" key="3">
    <source>
        <dbReference type="EMBL" id="KAK3929931.1"/>
    </source>
</evidence>
<dbReference type="PANTHER" id="PTHR38926:SF5">
    <property type="entry name" value="F-BOX AND LEUCINE-RICH REPEAT PROTEIN 6"/>
    <property type="match status" value="1"/>
</dbReference>
<dbReference type="InterPro" id="IPR036047">
    <property type="entry name" value="F-box-like_dom_sf"/>
</dbReference>
<dbReference type="Proteomes" id="UP001219518">
    <property type="component" value="Unassembled WGS sequence"/>
</dbReference>
<dbReference type="PANTHER" id="PTHR38926">
    <property type="entry name" value="F-BOX DOMAIN CONTAINING PROTEIN, EXPRESSED"/>
    <property type="match status" value="1"/>
</dbReference>
<comment type="caution">
    <text evidence="3">The sequence shown here is derived from an EMBL/GenBank/DDBJ whole genome shotgun (WGS) entry which is preliminary data.</text>
</comment>
<reference evidence="3" key="1">
    <citation type="submission" date="2021-07" db="EMBL/GenBank/DDBJ databases">
        <authorList>
            <person name="Catto M.A."/>
            <person name="Jacobson A."/>
            <person name="Kennedy G."/>
            <person name="Labadie P."/>
            <person name="Hunt B.G."/>
            <person name="Srinivasan R."/>
        </authorList>
    </citation>
    <scope>NUCLEOTIDE SEQUENCE</scope>
    <source>
        <strain evidence="3">PL_HMW_Pooled</strain>
        <tissue evidence="3">Head</tissue>
    </source>
</reference>
<dbReference type="EMBL" id="JAHWGI010001407">
    <property type="protein sequence ID" value="KAK3929931.1"/>
    <property type="molecule type" value="Genomic_DNA"/>
</dbReference>
<sequence>MRDTGAEDVAAGDGDVVHPGADKDRAQVEEDGAEEQHCSVAEALPEEVLLQVLALLPDEALRRGGAVRNVCRRWRRLSGCPSLWRCRRVRCASCARAADLDAFLGTVAVAPELDELELIVGPDDLPADTLDQILQGCARVRRARLALLDWRAGGAAAVVRHYSAFAETLELRVEQRGRRDGCLPGEYQRRLADIHQAVAASTTLRALRVTGRFPSTSPLTLGDLVRGCPSLEELDVERADNGAQLVAAITAIRPLRGLVLPYRHAVVDKAVLDQVAAACPGLRSLGTDYVDGAALLGHLPELRRLRLWFSYQRPDAGFLAALRAGGRGRWGEPAGVLARLEELRLEMDDDLELPLAVLGACSQLRALHLHGDWLPRQLAHLLRAAPASVTRLRLSGGDLQQLDAERALREALPLLPALRSVHAARSATAPPALLWERKRPATLLEPCYVS</sequence>
<evidence type="ECO:0000259" key="2">
    <source>
        <dbReference type="PROSITE" id="PS50181"/>
    </source>
</evidence>
<keyword evidence="4" id="KW-1185">Reference proteome</keyword>
<dbReference type="Pfam" id="PF12937">
    <property type="entry name" value="F-box-like"/>
    <property type="match status" value="1"/>
</dbReference>
<evidence type="ECO:0000256" key="1">
    <source>
        <dbReference type="SAM" id="MobiDB-lite"/>
    </source>
</evidence>
<dbReference type="PROSITE" id="PS50181">
    <property type="entry name" value="FBOX"/>
    <property type="match status" value="1"/>
</dbReference>
<organism evidence="3 4">
    <name type="scientific">Frankliniella fusca</name>
    <dbReference type="NCBI Taxonomy" id="407009"/>
    <lineage>
        <taxon>Eukaryota</taxon>
        <taxon>Metazoa</taxon>
        <taxon>Ecdysozoa</taxon>
        <taxon>Arthropoda</taxon>
        <taxon>Hexapoda</taxon>
        <taxon>Insecta</taxon>
        <taxon>Pterygota</taxon>
        <taxon>Neoptera</taxon>
        <taxon>Paraneoptera</taxon>
        <taxon>Thysanoptera</taxon>
        <taxon>Terebrantia</taxon>
        <taxon>Thripoidea</taxon>
        <taxon>Thripidae</taxon>
        <taxon>Frankliniella</taxon>
    </lineage>
</organism>
<protein>
    <submittedName>
        <fullName evidence="3">F-box/LRR-repeat protein 3</fullName>
    </submittedName>
</protein>
<accession>A0AAE1LRI1</accession>
<proteinExistence type="predicted"/>
<dbReference type="Gene3D" id="1.20.1280.50">
    <property type="match status" value="1"/>
</dbReference>
<name>A0AAE1LRI1_9NEOP</name>
<dbReference type="InterPro" id="IPR001810">
    <property type="entry name" value="F-box_dom"/>
</dbReference>
<evidence type="ECO:0000313" key="4">
    <source>
        <dbReference type="Proteomes" id="UP001219518"/>
    </source>
</evidence>
<feature type="region of interest" description="Disordered" evidence="1">
    <location>
        <begin position="1"/>
        <end position="23"/>
    </location>
</feature>
<reference evidence="3" key="2">
    <citation type="journal article" date="2023" name="BMC Genomics">
        <title>Pest status, molecular evolution, and epigenetic factors derived from the genome assembly of Frankliniella fusca, a thysanopteran phytovirus vector.</title>
        <authorList>
            <person name="Catto M.A."/>
            <person name="Labadie P.E."/>
            <person name="Jacobson A.L."/>
            <person name="Kennedy G.G."/>
            <person name="Srinivasan R."/>
            <person name="Hunt B.G."/>
        </authorList>
    </citation>
    <scope>NUCLEOTIDE SEQUENCE</scope>
    <source>
        <strain evidence="3">PL_HMW_Pooled</strain>
    </source>
</reference>
<dbReference type="SUPFAM" id="SSF81383">
    <property type="entry name" value="F-box domain"/>
    <property type="match status" value="1"/>
</dbReference>
<dbReference type="Gene3D" id="3.80.10.10">
    <property type="entry name" value="Ribonuclease Inhibitor"/>
    <property type="match status" value="1"/>
</dbReference>
<dbReference type="SUPFAM" id="SSF52047">
    <property type="entry name" value="RNI-like"/>
    <property type="match status" value="1"/>
</dbReference>